<reference evidence="9" key="1">
    <citation type="journal article" date="2019" name="Int. J. Syst. Evol. Microbiol.">
        <title>The Global Catalogue of Microorganisms (GCM) 10K type strain sequencing project: providing services to taxonomists for standard genome sequencing and annotation.</title>
        <authorList>
            <consortium name="The Broad Institute Genomics Platform"/>
            <consortium name="The Broad Institute Genome Sequencing Center for Infectious Disease"/>
            <person name="Wu L."/>
            <person name="Ma J."/>
        </authorList>
    </citation>
    <scope>NUCLEOTIDE SEQUENCE [LARGE SCALE GENOMIC DNA]</scope>
    <source>
        <strain evidence="9">JCM 16673</strain>
    </source>
</reference>
<evidence type="ECO:0000256" key="4">
    <source>
        <dbReference type="SAM" id="Phobius"/>
    </source>
</evidence>
<evidence type="ECO:0000256" key="2">
    <source>
        <dbReference type="ARBA" id="ARBA00029447"/>
    </source>
</evidence>
<evidence type="ECO:0000259" key="5">
    <source>
        <dbReference type="PROSITE" id="PS50111"/>
    </source>
</evidence>
<dbReference type="RefSeq" id="WP_344761798.1">
    <property type="nucleotide sequence ID" value="NZ_BAAAZE010000005.1"/>
</dbReference>
<evidence type="ECO:0000313" key="9">
    <source>
        <dbReference type="Proteomes" id="UP001501353"/>
    </source>
</evidence>
<dbReference type="InterPro" id="IPR013655">
    <property type="entry name" value="PAS_fold_3"/>
</dbReference>
<dbReference type="InterPro" id="IPR003660">
    <property type="entry name" value="HAMP_dom"/>
</dbReference>
<dbReference type="PROSITE" id="PS50111">
    <property type="entry name" value="CHEMOTAXIS_TRANSDUC_2"/>
    <property type="match status" value="1"/>
</dbReference>
<keyword evidence="4" id="KW-0812">Transmembrane</keyword>
<dbReference type="SMART" id="SM00086">
    <property type="entry name" value="PAC"/>
    <property type="match status" value="1"/>
</dbReference>
<dbReference type="Gene3D" id="3.30.450.20">
    <property type="entry name" value="PAS domain"/>
    <property type="match status" value="1"/>
</dbReference>
<name>A0ABP7SPM5_9BURK</name>
<dbReference type="SUPFAM" id="SSF55785">
    <property type="entry name" value="PYP-like sensor domain (PAS domain)"/>
    <property type="match status" value="1"/>
</dbReference>
<feature type="domain" description="HAMP" evidence="7">
    <location>
        <begin position="224"/>
        <end position="274"/>
    </location>
</feature>
<dbReference type="Pfam" id="PF08447">
    <property type="entry name" value="PAS_3"/>
    <property type="match status" value="1"/>
</dbReference>
<keyword evidence="9" id="KW-1185">Reference proteome</keyword>
<evidence type="ECO:0000259" key="6">
    <source>
        <dbReference type="PROSITE" id="PS50112"/>
    </source>
</evidence>
<accession>A0ABP7SPM5</accession>
<dbReference type="InterPro" id="IPR001610">
    <property type="entry name" value="PAC"/>
</dbReference>
<keyword evidence="4" id="KW-0472">Membrane</keyword>
<comment type="similarity">
    <text evidence="2">Belongs to the methyl-accepting chemotaxis (MCP) protein family.</text>
</comment>
<keyword evidence="1" id="KW-0488">Methylation</keyword>
<dbReference type="Pfam" id="PF00015">
    <property type="entry name" value="MCPsignal"/>
    <property type="match status" value="1"/>
</dbReference>
<dbReference type="InterPro" id="IPR035965">
    <property type="entry name" value="PAS-like_dom_sf"/>
</dbReference>
<evidence type="ECO:0000259" key="7">
    <source>
        <dbReference type="PROSITE" id="PS50885"/>
    </source>
</evidence>
<dbReference type="CDD" id="cd06225">
    <property type="entry name" value="HAMP"/>
    <property type="match status" value="1"/>
</dbReference>
<dbReference type="Proteomes" id="UP001501353">
    <property type="component" value="Unassembled WGS sequence"/>
</dbReference>
<dbReference type="PANTHER" id="PTHR43531">
    <property type="entry name" value="PROTEIN ICFG"/>
    <property type="match status" value="1"/>
</dbReference>
<dbReference type="SUPFAM" id="SSF58104">
    <property type="entry name" value="Methyl-accepting chemotaxis protein (MCP) signaling domain"/>
    <property type="match status" value="1"/>
</dbReference>
<keyword evidence="4" id="KW-1133">Transmembrane helix</keyword>
<dbReference type="InterPro" id="IPR004090">
    <property type="entry name" value="Chemotax_Me-accpt_rcpt"/>
</dbReference>
<comment type="caution">
    <text evidence="8">The sequence shown here is derived from an EMBL/GenBank/DDBJ whole genome shotgun (WGS) entry which is preliminary data.</text>
</comment>
<dbReference type="InterPro" id="IPR004089">
    <property type="entry name" value="MCPsignal_dom"/>
</dbReference>
<dbReference type="InterPro" id="IPR000014">
    <property type="entry name" value="PAS"/>
</dbReference>
<organism evidence="8 9">
    <name type="scientific">Actimicrobium antarcticum</name>
    <dbReference type="NCBI Taxonomy" id="1051899"/>
    <lineage>
        <taxon>Bacteria</taxon>
        <taxon>Pseudomonadati</taxon>
        <taxon>Pseudomonadota</taxon>
        <taxon>Betaproteobacteria</taxon>
        <taxon>Burkholderiales</taxon>
        <taxon>Oxalobacteraceae</taxon>
        <taxon>Actimicrobium</taxon>
    </lineage>
</organism>
<dbReference type="PANTHER" id="PTHR43531:SF14">
    <property type="entry name" value="METHYL-ACCEPTING CHEMOTAXIS PROTEIN I-RELATED"/>
    <property type="match status" value="1"/>
</dbReference>
<feature type="domain" description="PAS" evidence="6">
    <location>
        <begin position="14"/>
        <end position="50"/>
    </location>
</feature>
<evidence type="ECO:0000256" key="3">
    <source>
        <dbReference type="PROSITE-ProRule" id="PRU00284"/>
    </source>
</evidence>
<dbReference type="PRINTS" id="PR00260">
    <property type="entry name" value="CHEMTRNSDUCR"/>
</dbReference>
<keyword evidence="3" id="KW-0807">Transducer</keyword>
<dbReference type="NCBIfam" id="TIGR00229">
    <property type="entry name" value="sensory_box"/>
    <property type="match status" value="1"/>
</dbReference>
<dbReference type="CDD" id="cd11386">
    <property type="entry name" value="MCP_signal"/>
    <property type="match status" value="1"/>
</dbReference>
<gene>
    <name evidence="8" type="ORF">GCM10022212_06530</name>
</gene>
<dbReference type="SMART" id="SM00283">
    <property type="entry name" value="MA"/>
    <property type="match status" value="1"/>
</dbReference>
<proteinExistence type="inferred from homology"/>
<evidence type="ECO:0000256" key="1">
    <source>
        <dbReference type="ARBA" id="ARBA00022481"/>
    </source>
</evidence>
<feature type="transmembrane region" description="Helical" evidence="4">
    <location>
        <begin position="202"/>
        <end position="220"/>
    </location>
</feature>
<dbReference type="PROSITE" id="PS50885">
    <property type="entry name" value="HAMP"/>
    <property type="match status" value="1"/>
</dbReference>
<sequence length="558" mass="60083">MRMNTPVTNTEYELRSTETIVSTTDQQGNITYVNPYFIEVSGFTEQELIGAPQNIVRHPDMPVEAYADLWATIKSGLPWTGMVKNRCKNGDFYWVFANVTPVMENGRPAGYMSVRTKPTRQQINDAITLYQKLKNGNPDRIALRQGAVVHTGVLARIATLKDISLGQRIGWNMAFLCAMLVALTVVQTVFDGIIGGATRTWISSLSVLAVIAALYFWYSLHQCVIAPLKQALLATQIMAGGDLTHEITTSRRDDAGQLLRSLRQLRVNLHSIVGDVRSNFAQIGLSTREIATGNMDLSGRTESQASALEQTASSMEELASTVQQNTGNATQANTMASDASVVAGKGGHIVTQVVSTMGEISDSSKKIVDIIGIIEGIAFQTNILALNAAVEAARAGEQGRGFAVVASEVRNLAQRSAGAAKEIKHLIDVSVEKIGTGTTLAEHAGSTMREIIASVDRVSSIMAEIAAASREQSAGIGQVNDAVTQMDEVTQQNAALVEQAAAAAGSLQDQTLKVQQTLTVFKLVHQSPAVSNVAPERLHRPLVRPQLQQKPALRVLSR</sequence>
<dbReference type="Gene3D" id="1.10.287.950">
    <property type="entry name" value="Methyl-accepting chemotaxis protein"/>
    <property type="match status" value="1"/>
</dbReference>
<dbReference type="EMBL" id="BAAAZE010000005">
    <property type="protein sequence ID" value="GAA4014697.1"/>
    <property type="molecule type" value="Genomic_DNA"/>
</dbReference>
<dbReference type="CDD" id="cd00130">
    <property type="entry name" value="PAS"/>
    <property type="match status" value="1"/>
</dbReference>
<feature type="transmembrane region" description="Helical" evidence="4">
    <location>
        <begin position="169"/>
        <end position="190"/>
    </location>
</feature>
<protein>
    <submittedName>
        <fullName evidence="8">PAS domain-containing methyl-accepting chemotaxis protein</fullName>
    </submittedName>
</protein>
<dbReference type="Pfam" id="PF00672">
    <property type="entry name" value="HAMP"/>
    <property type="match status" value="1"/>
</dbReference>
<dbReference type="InterPro" id="IPR051310">
    <property type="entry name" value="MCP_chemotaxis"/>
</dbReference>
<evidence type="ECO:0000313" key="8">
    <source>
        <dbReference type="EMBL" id="GAA4014697.1"/>
    </source>
</evidence>
<dbReference type="PROSITE" id="PS50112">
    <property type="entry name" value="PAS"/>
    <property type="match status" value="1"/>
</dbReference>
<feature type="domain" description="Methyl-accepting transducer" evidence="5">
    <location>
        <begin position="279"/>
        <end position="508"/>
    </location>
</feature>